<name>A0A4S3JVZ6_9EURO</name>
<gene>
    <name evidence="1" type="ORF">EYZ11_000942</name>
</gene>
<proteinExistence type="predicted"/>
<dbReference type="Proteomes" id="UP000308092">
    <property type="component" value="Unassembled WGS sequence"/>
</dbReference>
<dbReference type="AlphaFoldDB" id="A0A4S3JVZ6"/>
<accession>A0A4S3JVZ6</accession>
<reference evidence="1 2" key="1">
    <citation type="submission" date="2019-03" db="EMBL/GenBank/DDBJ databases">
        <title>The genome sequence of a newly discovered highly antifungal drug resistant Aspergillus species, Aspergillus tanneri NIH 1004.</title>
        <authorList>
            <person name="Mounaud S."/>
            <person name="Singh I."/>
            <person name="Joardar V."/>
            <person name="Pakala S."/>
            <person name="Pakala S."/>
            <person name="Venepally P."/>
            <person name="Hoover J."/>
            <person name="Nierman W."/>
            <person name="Chung J."/>
            <person name="Losada L."/>
        </authorList>
    </citation>
    <scope>NUCLEOTIDE SEQUENCE [LARGE SCALE GENOMIC DNA]</scope>
    <source>
        <strain evidence="1 2">NIH1004</strain>
    </source>
</reference>
<evidence type="ECO:0000313" key="1">
    <source>
        <dbReference type="EMBL" id="THC99573.1"/>
    </source>
</evidence>
<sequence>MPFWLTLHRKLAGRVLPFHHAARFHGRQESVSYLMPLVSLRFHSSLHAFLEEMVFDHIPVLGDH</sequence>
<organism evidence="1 2">
    <name type="scientific">Aspergillus tanneri</name>
    <dbReference type="NCBI Taxonomy" id="1220188"/>
    <lineage>
        <taxon>Eukaryota</taxon>
        <taxon>Fungi</taxon>
        <taxon>Dikarya</taxon>
        <taxon>Ascomycota</taxon>
        <taxon>Pezizomycotina</taxon>
        <taxon>Eurotiomycetes</taxon>
        <taxon>Eurotiomycetidae</taxon>
        <taxon>Eurotiales</taxon>
        <taxon>Aspergillaceae</taxon>
        <taxon>Aspergillus</taxon>
        <taxon>Aspergillus subgen. Circumdati</taxon>
    </lineage>
</organism>
<keyword evidence="2" id="KW-1185">Reference proteome</keyword>
<comment type="caution">
    <text evidence="1">The sequence shown here is derived from an EMBL/GenBank/DDBJ whole genome shotgun (WGS) entry which is preliminary data.</text>
</comment>
<dbReference type="VEuPathDB" id="FungiDB:EYZ11_000942"/>
<dbReference type="EMBL" id="SOSA01000015">
    <property type="protein sequence ID" value="THC99573.1"/>
    <property type="molecule type" value="Genomic_DNA"/>
</dbReference>
<protein>
    <submittedName>
        <fullName evidence="1">Uncharacterized protein</fullName>
    </submittedName>
</protein>
<evidence type="ECO:0000313" key="2">
    <source>
        <dbReference type="Proteomes" id="UP000308092"/>
    </source>
</evidence>